<feature type="transmembrane region" description="Helical" evidence="1">
    <location>
        <begin position="62"/>
        <end position="81"/>
    </location>
</feature>
<dbReference type="InterPro" id="IPR007038">
    <property type="entry name" value="HupE_UreJ"/>
</dbReference>
<sequence>MRKVIFPLSVGLVLPSLGYAHEAGHGGGFMAGLSHPVFGLDHFLAMISVGILGVQMGGRARWIAPSTFLCAMLGGGILGMQEVQLPYVELGIASSVLALGVAVAVNKKPFLILAGLVGFFAIFHGHA</sequence>
<evidence type="ECO:0000313" key="2">
    <source>
        <dbReference type="EMBL" id="SVC91618.1"/>
    </source>
</evidence>
<evidence type="ECO:0000256" key="1">
    <source>
        <dbReference type="SAM" id="Phobius"/>
    </source>
</evidence>
<dbReference type="EMBL" id="UINC01118472">
    <property type="protein sequence ID" value="SVC91618.1"/>
    <property type="molecule type" value="Genomic_DNA"/>
</dbReference>
<protein>
    <recommendedName>
        <fullName evidence="3">HupE/UreJ protein</fullName>
    </recommendedName>
</protein>
<organism evidence="2">
    <name type="scientific">marine metagenome</name>
    <dbReference type="NCBI Taxonomy" id="408172"/>
    <lineage>
        <taxon>unclassified sequences</taxon>
        <taxon>metagenomes</taxon>
        <taxon>ecological metagenomes</taxon>
    </lineage>
</organism>
<feature type="transmembrane region" description="Helical" evidence="1">
    <location>
        <begin position="36"/>
        <end position="55"/>
    </location>
</feature>
<name>A0A382R3G1_9ZZZZ</name>
<proteinExistence type="predicted"/>
<feature type="transmembrane region" description="Helical" evidence="1">
    <location>
        <begin position="110"/>
        <end position="126"/>
    </location>
</feature>
<feature type="non-terminal residue" evidence="2">
    <location>
        <position position="127"/>
    </location>
</feature>
<keyword evidence="1" id="KW-1133">Transmembrane helix</keyword>
<reference evidence="2" key="1">
    <citation type="submission" date="2018-05" db="EMBL/GenBank/DDBJ databases">
        <authorList>
            <person name="Lanie J.A."/>
            <person name="Ng W.-L."/>
            <person name="Kazmierczak K.M."/>
            <person name="Andrzejewski T.M."/>
            <person name="Davidsen T.M."/>
            <person name="Wayne K.J."/>
            <person name="Tettelin H."/>
            <person name="Glass J.I."/>
            <person name="Rusch D."/>
            <person name="Podicherti R."/>
            <person name="Tsui H.-C.T."/>
            <person name="Winkler M.E."/>
        </authorList>
    </citation>
    <scope>NUCLEOTIDE SEQUENCE</scope>
</reference>
<keyword evidence="1" id="KW-0472">Membrane</keyword>
<keyword evidence="1" id="KW-0812">Transmembrane</keyword>
<gene>
    <name evidence="2" type="ORF">METZ01_LOCUS344472</name>
</gene>
<dbReference type="AlphaFoldDB" id="A0A382R3G1"/>
<dbReference type="Pfam" id="PF04955">
    <property type="entry name" value="HupE_UreJ"/>
    <property type="match status" value="1"/>
</dbReference>
<feature type="transmembrane region" description="Helical" evidence="1">
    <location>
        <begin position="87"/>
        <end position="105"/>
    </location>
</feature>
<accession>A0A382R3G1</accession>
<evidence type="ECO:0008006" key="3">
    <source>
        <dbReference type="Google" id="ProtNLM"/>
    </source>
</evidence>